<name>A0A418PWS4_9BACT</name>
<dbReference type="RefSeq" id="WP_119476003.1">
    <property type="nucleotide sequence ID" value="NZ_QXML01000001.1"/>
</dbReference>
<feature type="transmembrane region" description="Helical" evidence="1">
    <location>
        <begin position="180"/>
        <end position="198"/>
    </location>
</feature>
<feature type="transmembrane region" description="Helical" evidence="1">
    <location>
        <begin position="117"/>
        <end position="134"/>
    </location>
</feature>
<gene>
    <name evidence="2" type="ORF">D0X99_02235</name>
</gene>
<comment type="caution">
    <text evidence="2">The sequence shown here is derived from an EMBL/GenBank/DDBJ whole genome shotgun (WGS) entry which is preliminary data.</text>
</comment>
<dbReference type="AlphaFoldDB" id="A0A418PWS4"/>
<sequence>MTKNVILSIIEDPYILSISILGIIGIFLFLILAKSRKREPENYLPFLLLALVFFYENLGSYLMVNKAFNQKIHEWLFDVPFQGWNVWSFNLFYSQVSKVLFLLIILNHIKGRKLKKVTYGLLIFFLILCIGLQWSGVEPLYGIQPIIYSIGNSFIIFACGLFFIDLITDSFYLELDPLKLWFFWFITLTLFQSSLVFLSEVSFEYLAFRNKPLYYSLVYISQFLYVSMMLSIVVKFALEKFFPRPKTALVHA</sequence>
<evidence type="ECO:0000256" key="1">
    <source>
        <dbReference type="SAM" id="Phobius"/>
    </source>
</evidence>
<feature type="transmembrane region" description="Helical" evidence="1">
    <location>
        <begin position="218"/>
        <end position="238"/>
    </location>
</feature>
<keyword evidence="1" id="KW-1133">Transmembrane helix</keyword>
<evidence type="ECO:0008006" key="4">
    <source>
        <dbReference type="Google" id="ProtNLM"/>
    </source>
</evidence>
<keyword evidence="3" id="KW-1185">Reference proteome</keyword>
<feature type="transmembrane region" description="Helical" evidence="1">
    <location>
        <begin position="14"/>
        <end position="32"/>
    </location>
</feature>
<evidence type="ECO:0000313" key="2">
    <source>
        <dbReference type="EMBL" id="RIW18525.1"/>
    </source>
</evidence>
<dbReference type="EMBL" id="QXML01000001">
    <property type="protein sequence ID" value="RIW18525.1"/>
    <property type="molecule type" value="Genomic_DNA"/>
</dbReference>
<keyword evidence="1" id="KW-0812">Transmembrane</keyword>
<proteinExistence type="predicted"/>
<dbReference type="OrthoDB" id="823982at2"/>
<feature type="transmembrane region" description="Helical" evidence="1">
    <location>
        <begin position="84"/>
        <end position="105"/>
    </location>
</feature>
<evidence type="ECO:0000313" key="3">
    <source>
        <dbReference type="Proteomes" id="UP000283522"/>
    </source>
</evidence>
<feature type="transmembrane region" description="Helical" evidence="1">
    <location>
        <begin position="146"/>
        <end position="168"/>
    </location>
</feature>
<dbReference type="Proteomes" id="UP000283522">
    <property type="component" value="Unassembled WGS sequence"/>
</dbReference>
<feature type="transmembrane region" description="Helical" evidence="1">
    <location>
        <begin position="44"/>
        <end position="64"/>
    </location>
</feature>
<organism evidence="2 3">
    <name type="scientific">Algoriphagus lacus</name>
    <dbReference type="NCBI Taxonomy" id="2056311"/>
    <lineage>
        <taxon>Bacteria</taxon>
        <taxon>Pseudomonadati</taxon>
        <taxon>Bacteroidota</taxon>
        <taxon>Cytophagia</taxon>
        <taxon>Cytophagales</taxon>
        <taxon>Cyclobacteriaceae</taxon>
        <taxon>Algoriphagus</taxon>
    </lineage>
</organism>
<reference evidence="2 3" key="1">
    <citation type="submission" date="2018-09" db="EMBL/GenBank/DDBJ databases">
        <authorList>
            <person name="Wang X."/>
            <person name="Du Z."/>
        </authorList>
    </citation>
    <scope>NUCLEOTIDE SEQUENCE [LARGE SCALE GENOMIC DNA]</scope>
    <source>
        <strain evidence="2 3">N3</strain>
    </source>
</reference>
<protein>
    <recommendedName>
        <fullName evidence="4">Histidine kinase N-terminal 7TM region domain-containing protein</fullName>
    </recommendedName>
</protein>
<keyword evidence="1" id="KW-0472">Membrane</keyword>
<accession>A0A418PWS4</accession>